<sequence length="192" mass="21075">MQQKKGLETPFDLTGKRGIDKLFALVRAAQEETVRDYLERSDHLIKEDIDAAWKVLVPSGESSISRGDLTERLSYYVPHNDVSNTANLIGGGGSITYDKLARLLWNEATSEPALPCNVGKGSWALLDPHGRGSVTLDTVLRMLTTISGCDKLDQDDVKVVRSLLEMTPEGNLVREEVWSFGALGRLGAGWGF</sequence>
<dbReference type="EMBL" id="BRXU01000025">
    <property type="protein sequence ID" value="GLC59034.1"/>
    <property type="molecule type" value="Genomic_DNA"/>
</dbReference>
<name>A0A9W6BVL6_9CHLO</name>
<accession>A0A9W6BVL6</accession>
<dbReference type="AlphaFoldDB" id="A0A9W6BVL6"/>
<evidence type="ECO:0000313" key="1">
    <source>
        <dbReference type="EMBL" id="GLC59034.1"/>
    </source>
</evidence>
<evidence type="ECO:0000313" key="2">
    <source>
        <dbReference type="Proteomes" id="UP001165080"/>
    </source>
</evidence>
<dbReference type="Proteomes" id="UP001165080">
    <property type="component" value="Unassembled WGS sequence"/>
</dbReference>
<keyword evidence="2" id="KW-1185">Reference proteome</keyword>
<gene>
    <name evidence="1" type="primary">PLEST004516</name>
    <name evidence="1" type="ORF">PLESTB_001435100</name>
</gene>
<protein>
    <submittedName>
        <fullName evidence="1">Uncharacterized protein</fullName>
    </submittedName>
</protein>
<proteinExistence type="predicted"/>
<organism evidence="1 2">
    <name type="scientific">Pleodorina starrii</name>
    <dbReference type="NCBI Taxonomy" id="330485"/>
    <lineage>
        <taxon>Eukaryota</taxon>
        <taxon>Viridiplantae</taxon>
        <taxon>Chlorophyta</taxon>
        <taxon>core chlorophytes</taxon>
        <taxon>Chlorophyceae</taxon>
        <taxon>CS clade</taxon>
        <taxon>Chlamydomonadales</taxon>
        <taxon>Volvocaceae</taxon>
        <taxon>Pleodorina</taxon>
    </lineage>
</organism>
<reference evidence="1 2" key="1">
    <citation type="journal article" date="2023" name="Commun. Biol.">
        <title>Reorganization of the ancestral sex-determining regions during the evolution of trioecy in Pleodorina starrii.</title>
        <authorList>
            <person name="Takahashi K."/>
            <person name="Suzuki S."/>
            <person name="Kawai-Toyooka H."/>
            <person name="Yamamoto K."/>
            <person name="Hamaji T."/>
            <person name="Ootsuki R."/>
            <person name="Yamaguchi H."/>
            <person name="Kawachi M."/>
            <person name="Higashiyama T."/>
            <person name="Nozaki H."/>
        </authorList>
    </citation>
    <scope>NUCLEOTIDE SEQUENCE [LARGE SCALE GENOMIC DNA]</scope>
    <source>
        <strain evidence="1 2">NIES-4479</strain>
    </source>
</reference>
<comment type="caution">
    <text evidence="1">The sequence shown here is derived from an EMBL/GenBank/DDBJ whole genome shotgun (WGS) entry which is preliminary data.</text>
</comment>